<evidence type="ECO:0000313" key="3">
    <source>
        <dbReference type="Proteomes" id="UP000247476"/>
    </source>
</evidence>
<protein>
    <submittedName>
        <fullName evidence="2">Uncharacterized protein</fullName>
    </submittedName>
</protein>
<dbReference type="RefSeq" id="WP_110839800.1">
    <property type="nucleotide sequence ID" value="NZ_QJVJ01000004.1"/>
</dbReference>
<accession>A0A2V5KY58</accession>
<keyword evidence="3" id="KW-1185">Reference proteome</keyword>
<organism evidence="2 3">
    <name type="scientific">Paenibacillus flagellatus</name>
    <dbReference type="NCBI Taxonomy" id="2211139"/>
    <lineage>
        <taxon>Bacteria</taxon>
        <taxon>Bacillati</taxon>
        <taxon>Bacillota</taxon>
        <taxon>Bacilli</taxon>
        <taxon>Bacillales</taxon>
        <taxon>Paenibacillaceae</taxon>
        <taxon>Paenibacillus</taxon>
    </lineage>
</organism>
<evidence type="ECO:0000256" key="1">
    <source>
        <dbReference type="SAM" id="Phobius"/>
    </source>
</evidence>
<keyword evidence="1" id="KW-0472">Membrane</keyword>
<reference evidence="2 3" key="1">
    <citation type="submission" date="2018-05" db="EMBL/GenBank/DDBJ databases">
        <title>Paenibacillus flagellatus sp. nov., isolated from selenium mineral soil.</title>
        <authorList>
            <person name="Dai X."/>
        </authorList>
    </citation>
    <scope>NUCLEOTIDE SEQUENCE [LARGE SCALE GENOMIC DNA]</scope>
    <source>
        <strain evidence="2 3">DXL2</strain>
    </source>
</reference>
<dbReference type="EMBL" id="QJVJ01000004">
    <property type="protein sequence ID" value="PYI54806.1"/>
    <property type="molecule type" value="Genomic_DNA"/>
</dbReference>
<proteinExistence type="predicted"/>
<evidence type="ECO:0000313" key="2">
    <source>
        <dbReference type="EMBL" id="PYI54806.1"/>
    </source>
</evidence>
<gene>
    <name evidence="2" type="ORF">DLM86_09630</name>
</gene>
<name>A0A2V5KY58_9BACL</name>
<dbReference type="AlphaFoldDB" id="A0A2V5KY58"/>
<feature type="transmembrane region" description="Helical" evidence="1">
    <location>
        <begin position="47"/>
        <end position="67"/>
    </location>
</feature>
<keyword evidence="1" id="KW-1133">Transmembrane helix</keyword>
<keyword evidence="1" id="KW-0812">Transmembrane</keyword>
<feature type="transmembrane region" description="Helical" evidence="1">
    <location>
        <begin position="6"/>
        <end position="26"/>
    </location>
</feature>
<sequence>MNYVTSGLFVISVIAYVAGAVILGIIKAVMFFSGKSVFTPKKNARRFLGYGLAVIVVLALIRMLVVLV</sequence>
<comment type="caution">
    <text evidence="2">The sequence shown here is derived from an EMBL/GenBank/DDBJ whole genome shotgun (WGS) entry which is preliminary data.</text>
</comment>
<dbReference type="Proteomes" id="UP000247476">
    <property type="component" value="Unassembled WGS sequence"/>
</dbReference>